<feature type="transmembrane region" description="Helical" evidence="1">
    <location>
        <begin position="116"/>
        <end position="148"/>
    </location>
</feature>
<reference evidence="3" key="1">
    <citation type="journal article" date="2019" name="Int. J. Syst. Evol. Microbiol.">
        <title>The Global Catalogue of Microorganisms (GCM) 10K type strain sequencing project: providing services to taxonomists for standard genome sequencing and annotation.</title>
        <authorList>
            <consortium name="The Broad Institute Genomics Platform"/>
            <consortium name="The Broad Institute Genome Sequencing Center for Infectious Disease"/>
            <person name="Wu L."/>
            <person name="Ma J."/>
        </authorList>
    </citation>
    <scope>NUCLEOTIDE SEQUENCE [LARGE SCALE GENOMIC DNA]</scope>
    <source>
        <strain evidence="3">JCM 16673</strain>
    </source>
</reference>
<dbReference type="NCBIfam" id="TIGR03753">
    <property type="entry name" value="blh_monoox"/>
    <property type="match status" value="1"/>
</dbReference>
<proteinExistence type="predicted"/>
<gene>
    <name evidence="2" type="ORF">GCM10022212_36620</name>
</gene>
<sequence length="360" mass="37831">MVATVDGGKCAASVAFYGAGTGDMDRKGAQAAAGPAMISGRQLVDHTPGPVSLAVLAVLAVTALAALRYLDQHVAQAGLWIFLGLTLTTGFFHGALDIVLLQREFSGTRRLTTAVVLYAGSAMLVALVGARSGWLLILLLLVMSVWHFGEPYGRWEQGLRNRLAWVQRIVAGGAPVMLPVLLSPAAVQAVLPAAVALDAPLAFGIWQTLAWLWVGVCCVGLAAFRRRLLTTALVLEVVLVFASNLLLSPLMAFSIYFGVLHASAHILRVAAKVRRGEAAEGSDDSPTGLVQPTRTAVVVTCFASLVLLIVLIGYLRGMSVSAGEQHGLLNAVIVALTAVTLPHLVLVSRHARWLGGARSG</sequence>
<name>A0ABP7U0V0_9BURK</name>
<dbReference type="InterPro" id="IPR022270">
    <property type="entry name" value="Blh_diox"/>
</dbReference>
<keyword evidence="1" id="KW-0472">Membrane</keyword>
<feature type="transmembrane region" description="Helical" evidence="1">
    <location>
        <begin position="169"/>
        <end position="191"/>
    </location>
</feature>
<evidence type="ECO:0000256" key="1">
    <source>
        <dbReference type="SAM" id="Phobius"/>
    </source>
</evidence>
<dbReference type="EMBL" id="BAAAZE010000016">
    <property type="protein sequence ID" value="GAA4034041.1"/>
    <property type="molecule type" value="Genomic_DNA"/>
</dbReference>
<keyword evidence="1" id="KW-1133">Transmembrane helix</keyword>
<evidence type="ECO:0008006" key="4">
    <source>
        <dbReference type="Google" id="ProtNLM"/>
    </source>
</evidence>
<protein>
    <recommendedName>
        <fullName evidence="4">Beta-carotene 15,15'-dioxygenase</fullName>
    </recommendedName>
</protein>
<organism evidence="2 3">
    <name type="scientific">Actimicrobium antarcticum</name>
    <dbReference type="NCBI Taxonomy" id="1051899"/>
    <lineage>
        <taxon>Bacteria</taxon>
        <taxon>Pseudomonadati</taxon>
        <taxon>Pseudomonadota</taxon>
        <taxon>Betaproteobacteria</taxon>
        <taxon>Burkholderiales</taxon>
        <taxon>Oxalobacteraceae</taxon>
        <taxon>Actimicrobium</taxon>
    </lineage>
</organism>
<feature type="transmembrane region" description="Helical" evidence="1">
    <location>
        <begin position="327"/>
        <end position="346"/>
    </location>
</feature>
<keyword evidence="3" id="KW-1185">Reference proteome</keyword>
<accession>A0ABP7U0V0</accession>
<keyword evidence="1" id="KW-0812">Transmembrane</keyword>
<feature type="transmembrane region" description="Helical" evidence="1">
    <location>
        <begin position="51"/>
        <end position="70"/>
    </location>
</feature>
<dbReference type="Proteomes" id="UP001501353">
    <property type="component" value="Unassembled WGS sequence"/>
</dbReference>
<feature type="transmembrane region" description="Helical" evidence="1">
    <location>
        <begin position="203"/>
        <end position="224"/>
    </location>
</feature>
<feature type="transmembrane region" description="Helical" evidence="1">
    <location>
        <begin position="77"/>
        <end position="96"/>
    </location>
</feature>
<comment type="caution">
    <text evidence="2">The sequence shown here is derived from an EMBL/GenBank/DDBJ whole genome shotgun (WGS) entry which is preliminary data.</text>
</comment>
<evidence type="ECO:0000313" key="3">
    <source>
        <dbReference type="Proteomes" id="UP001501353"/>
    </source>
</evidence>
<feature type="transmembrane region" description="Helical" evidence="1">
    <location>
        <begin position="295"/>
        <end position="315"/>
    </location>
</feature>
<feature type="transmembrane region" description="Helical" evidence="1">
    <location>
        <begin position="233"/>
        <end position="257"/>
    </location>
</feature>
<dbReference type="Pfam" id="PF15461">
    <property type="entry name" value="BCD"/>
    <property type="match status" value="1"/>
</dbReference>
<evidence type="ECO:0000313" key="2">
    <source>
        <dbReference type="EMBL" id="GAA4034041.1"/>
    </source>
</evidence>